<keyword evidence="2" id="KW-1133">Transmembrane helix</keyword>
<organism evidence="3 4">
    <name type="scientific">Nocardiopsis flavescens</name>
    <dbReference type="NCBI Taxonomy" id="758803"/>
    <lineage>
        <taxon>Bacteria</taxon>
        <taxon>Bacillati</taxon>
        <taxon>Actinomycetota</taxon>
        <taxon>Actinomycetes</taxon>
        <taxon>Streptosporangiales</taxon>
        <taxon>Nocardiopsidaceae</taxon>
        <taxon>Nocardiopsis</taxon>
    </lineage>
</organism>
<evidence type="ECO:0000313" key="3">
    <source>
        <dbReference type="EMBL" id="SHK97381.1"/>
    </source>
</evidence>
<accession>A0A1M6WUQ3</accession>
<keyword evidence="4" id="KW-1185">Reference proteome</keyword>
<feature type="region of interest" description="Disordered" evidence="1">
    <location>
        <begin position="1"/>
        <end position="42"/>
    </location>
</feature>
<dbReference type="EMBL" id="FQZK01000051">
    <property type="protein sequence ID" value="SHK97381.1"/>
    <property type="molecule type" value="Genomic_DNA"/>
</dbReference>
<keyword evidence="2" id="KW-0812">Transmembrane</keyword>
<dbReference type="STRING" id="758803.SAMN05421803_15110"/>
<name>A0A1M6WUQ3_9ACTN</name>
<feature type="transmembrane region" description="Helical" evidence="2">
    <location>
        <begin position="80"/>
        <end position="99"/>
    </location>
</feature>
<evidence type="ECO:0000313" key="4">
    <source>
        <dbReference type="Proteomes" id="UP000184452"/>
    </source>
</evidence>
<reference evidence="3 4" key="1">
    <citation type="submission" date="2016-11" db="EMBL/GenBank/DDBJ databases">
        <authorList>
            <person name="Jaros S."/>
            <person name="Januszkiewicz K."/>
            <person name="Wedrychowicz H."/>
        </authorList>
    </citation>
    <scope>NUCLEOTIDE SEQUENCE [LARGE SCALE GENOMIC DNA]</scope>
    <source>
        <strain evidence="3 4">CGMCC 4.5723</strain>
    </source>
</reference>
<feature type="region of interest" description="Disordered" evidence="1">
    <location>
        <begin position="102"/>
        <end position="123"/>
    </location>
</feature>
<dbReference type="RefSeq" id="WP_073384438.1">
    <property type="nucleotide sequence ID" value="NZ_FQZK01000051.1"/>
</dbReference>
<dbReference type="Proteomes" id="UP000184452">
    <property type="component" value="Unassembled WGS sequence"/>
</dbReference>
<proteinExistence type="predicted"/>
<dbReference type="AlphaFoldDB" id="A0A1M6WUQ3"/>
<evidence type="ECO:0000256" key="1">
    <source>
        <dbReference type="SAM" id="MobiDB-lite"/>
    </source>
</evidence>
<feature type="transmembrane region" description="Helical" evidence="2">
    <location>
        <begin position="52"/>
        <end position="74"/>
    </location>
</feature>
<keyword evidence="2" id="KW-0472">Membrane</keyword>
<protein>
    <submittedName>
        <fullName evidence="3">Uncharacterized protein</fullName>
    </submittedName>
</protein>
<sequence length="123" mass="12058">MIARRTPHTARPAVATVTPVPEDQHADRAPLPAESGGPGPLGVHIPARVRTLVVRAGLLGTAATAGAVAVTPAVPVPVGVLVLLVLTSAGTGALVGASLDTDRTTAAERAQSGQDGPAGGEGR</sequence>
<gene>
    <name evidence="3" type="ORF">SAMN05421803_15110</name>
</gene>
<evidence type="ECO:0000256" key="2">
    <source>
        <dbReference type="SAM" id="Phobius"/>
    </source>
</evidence>